<comment type="caution">
    <text evidence="1">The sequence shown here is derived from an EMBL/GenBank/DDBJ whole genome shotgun (WGS) entry which is preliminary data.</text>
</comment>
<sequence length="84" mass="9286">MCKKCEVLRLEIDATRMLSGELTDPASILLNKADIKAPEENLNRGDRKASCSPRSRLATNWSAPADTWENRAITSARLAVQCLV</sequence>
<gene>
    <name evidence="1" type="ORF">NWI01_29680</name>
</gene>
<proteinExistence type="predicted"/>
<dbReference type="EMBL" id="BJNF01000088">
    <property type="protein sequence ID" value="GEC17076.1"/>
    <property type="molecule type" value="Genomic_DNA"/>
</dbReference>
<dbReference type="Proteomes" id="UP000318825">
    <property type="component" value="Unassembled WGS sequence"/>
</dbReference>
<protein>
    <submittedName>
        <fullName evidence="1">Uncharacterized protein</fullName>
    </submittedName>
</protein>
<dbReference type="AlphaFoldDB" id="A0A4Y3WIC9"/>
<evidence type="ECO:0000313" key="1">
    <source>
        <dbReference type="EMBL" id="GEC17076.1"/>
    </source>
</evidence>
<accession>A0A4Y3WIC9</accession>
<organism evidence="1 2">
    <name type="scientific">Nitrobacter winogradskyi</name>
    <name type="common">Nitrobacter agilis</name>
    <dbReference type="NCBI Taxonomy" id="913"/>
    <lineage>
        <taxon>Bacteria</taxon>
        <taxon>Pseudomonadati</taxon>
        <taxon>Pseudomonadota</taxon>
        <taxon>Alphaproteobacteria</taxon>
        <taxon>Hyphomicrobiales</taxon>
        <taxon>Nitrobacteraceae</taxon>
        <taxon>Nitrobacter</taxon>
    </lineage>
</organism>
<reference evidence="1 2" key="1">
    <citation type="submission" date="2019-06" db="EMBL/GenBank/DDBJ databases">
        <title>Whole genome shotgun sequence of Nitrobacter winogradskyi NBRC 14297.</title>
        <authorList>
            <person name="Hosoyama A."/>
            <person name="Uohara A."/>
            <person name="Ohji S."/>
            <person name="Ichikawa N."/>
        </authorList>
    </citation>
    <scope>NUCLEOTIDE SEQUENCE [LARGE SCALE GENOMIC DNA]</scope>
    <source>
        <strain evidence="1 2">NBRC 14297</strain>
    </source>
</reference>
<name>A0A4Y3WIC9_NITWI</name>
<evidence type="ECO:0000313" key="2">
    <source>
        <dbReference type="Proteomes" id="UP000318825"/>
    </source>
</evidence>